<feature type="binding site" evidence="15">
    <location>
        <position position="536"/>
    </location>
    <ligand>
        <name>[4Fe-4S] cluster</name>
        <dbReference type="ChEBI" id="CHEBI:49883"/>
        <label>1</label>
    </ligand>
</feature>
<dbReference type="Pfam" id="PF02775">
    <property type="entry name" value="TPP_enzyme_C"/>
    <property type="match status" value="1"/>
</dbReference>
<keyword evidence="10 14" id="KW-0408">Iron</keyword>
<dbReference type="Proteomes" id="UP000886743">
    <property type="component" value="Unassembled WGS sequence"/>
</dbReference>
<feature type="binding site" evidence="15">
    <location>
        <position position="568"/>
    </location>
    <ligand>
        <name>[4Fe-4S] cluster</name>
        <dbReference type="ChEBI" id="CHEBI:49883"/>
        <label>1</label>
    </ligand>
</feature>
<evidence type="ECO:0000256" key="2">
    <source>
        <dbReference type="ARBA" id="ARBA00011238"/>
    </source>
</evidence>
<evidence type="ECO:0000256" key="15">
    <source>
        <dbReference type="PIRSR" id="PIRSR006439-50"/>
    </source>
</evidence>
<comment type="catalytic activity">
    <reaction evidence="13 14">
        <text>indole-3-pyruvate + 2 oxidized [2Fe-2S]-[ferredoxin] + CoA = (indol-3-yl)acetyl-CoA + 2 reduced [2Fe-2S]-[ferredoxin] + CO2 + H(+)</text>
        <dbReference type="Rhea" id="RHEA:12645"/>
        <dbReference type="Rhea" id="RHEA-COMP:10000"/>
        <dbReference type="Rhea" id="RHEA-COMP:10001"/>
        <dbReference type="ChEBI" id="CHEBI:15378"/>
        <dbReference type="ChEBI" id="CHEBI:16526"/>
        <dbReference type="ChEBI" id="CHEBI:17640"/>
        <dbReference type="ChEBI" id="CHEBI:33737"/>
        <dbReference type="ChEBI" id="CHEBI:33738"/>
        <dbReference type="ChEBI" id="CHEBI:57271"/>
        <dbReference type="ChEBI" id="CHEBI:57287"/>
        <dbReference type="EC" id="1.2.7.8"/>
    </reaction>
</comment>
<feature type="binding site" evidence="15">
    <location>
        <position position="558"/>
    </location>
    <ligand>
        <name>[4Fe-4S] cluster</name>
        <dbReference type="ChEBI" id="CHEBI:49883"/>
        <label>2</label>
    </ligand>
</feature>
<evidence type="ECO:0000256" key="13">
    <source>
        <dbReference type="ARBA" id="ARBA00048332"/>
    </source>
</evidence>
<evidence type="ECO:0000259" key="16">
    <source>
        <dbReference type="PROSITE" id="PS51379"/>
    </source>
</evidence>
<dbReference type="PANTHER" id="PTHR43710">
    <property type="entry name" value="2-HYDROXYACYL-COA LYASE"/>
    <property type="match status" value="1"/>
</dbReference>
<dbReference type="CDD" id="cd02008">
    <property type="entry name" value="TPP_IOR_alpha"/>
    <property type="match status" value="1"/>
</dbReference>
<dbReference type="PROSITE" id="PS51379">
    <property type="entry name" value="4FE4S_FER_2"/>
    <property type="match status" value="1"/>
</dbReference>
<evidence type="ECO:0000256" key="7">
    <source>
        <dbReference type="ARBA" id="ARBA00022723"/>
    </source>
</evidence>
<dbReference type="InterPro" id="IPR017896">
    <property type="entry name" value="4Fe4S_Fe-S-bd"/>
</dbReference>
<name>A0A9D1SZR3_9FIRM</name>
<evidence type="ECO:0000256" key="10">
    <source>
        <dbReference type="ARBA" id="ARBA00023004"/>
    </source>
</evidence>
<evidence type="ECO:0000256" key="4">
    <source>
        <dbReference type="ARBA" id="ARBA00017710"/>
    </source>
</evidence>
<dbReference type="EMBL" id="DVOF01000156">
    <property type="protein sequence ID" value="HIV02993.1"/>
    <property type="molecule type" value="Genomic_DNA"/>
</dbReference>
<gene>
    <name evidence="17" type="primary">iorA</name>
    <name evidence="17" type="ORF">IAC74_05410</name>
</gene>
<evidence type="ECO:0000256" key="6">
    <source>
        <dbReference type="ARBA" id="ARBA00022485"/>
    </source>
</evidence>
<dbReference type="Gene3D" id="3.40.50.920">
    <property type="match status" value="1"/>
</dbReference>
<keyword evidence="11 14" id="KW-0411">Iron-sulfur</keyword>
<dbReference type="Pfam" id="PF00037">
    <property type="entry name" value="Fer4"/>
    <property type="match status" value="1"/>
</dbReference>
<feature type="domain" description="4Fe-4S ferredoxin-type" evidence="16">
    <location>
        <begin position="549"/>
        <end position="578"/>
    </location>
</feature>
<comment type="caution">
    <text evidence="17">The sequence shown here is derived from an EMBL/GenBank/DDBJ whole genome shotgun (WGS) entry which is preliminary data.</text>
</comment>
<dbReference type="NCBIfam" id="TIGR03336">
    <property type="entry name" value="IOR_alpha"/>
    <property type="match status" value="1"/>
</dbReference>
<reference evidence="17" key="2">
    <citation type="journal article" date="2021" name="PeerJ">
        <title>Extensive microbial diversity within the chicken gut microbiome revealed by metagenomics and culture.</title>
        <authorList>
            <person name="Gilroy R."/>
            <person name="Ravi A."/>
            <person name="Getino M."/>
            <person name="Pursley I."/>
            <person name="Horton D.L."/>
            <person name="Alikhan N.F."/>
            <person name="Baker D."/>
            <person name="Gharbi K."/>
            <person name="Hall N."/>
            <person name="Watson M."/>
            <person name="Adriaenssens E.M."/>
            <person name="Foster-Nyarko E."/>
            <person name="Jarju S."/>
            <person name="Secka A."/>
            <person name="Antonio M."/>
            <person name="Oren A."/>
            <person name="Chaudhuri R.R."/>
            <person name="La Ragione R."/>
            <person name="Hildebrand F."/>
            <person name="Pallen M.J."/>
        </authorList>
    </citation>
    <scope>NUCLEOTIDE SEQUENCE</scope>
    <source>
        <strain evidence="17">4920</strain>
    </source>
</reference>
<dbReference type="AlphaFoldDB" id="A0A9D1SZR3"/>
<dbReference type="Pfam" id="PF01855">
    <property type="entry name" value="POR_N"/>
    <property type="match status" value="1"/>
</dbReference>
<dbReference type="Gene3D" id="3.40.50.970">
    <property type="match status" value="2"/>
</dbReference>
<dbReference type="InterPro" id="IPR045025">
    <property type="entry name" value="HACL1-like"/>
</dbReference>
<feature type="binding site" evidence="15">
    <location>
        <position position="541"/>
    </location>
    <ligand>
        <name>[4Fe-4S] cluster</name>
        <dbReference type="ChEBI" id="CHEBI:49883"/>
        <label>2</label>
    </ligand>
</feature>
<protein>
    <recommendedName>
        <fullName evidence="4 14">Indolepyruvate oxidoreductase subunit IorA</fullName>
        <shortName evidence="14">IOR</shortName>
        <ecNumber evidence="3 14">1.2.7.8</ecNumber>
    </recommendedName>
    <alternativeName>
        <fullName evidence="12 14">Indolepyruvate ferredoxin oxidoreductase subunit alpha</fullName>
    </alternativeName>
</protein>
<evidence type="ECO:0000256" key="9">
    <source>
        <dbReference type="ARBA" id="ARBA00023002"/>
    </source>
</evidence>
<dbReference type="PANTHER" id="PTHR43710:SF5">
    <property type="entry name" value="INDOLEPYRUVATE FERREDOXIN OXIDOREDUCTASE ALPHA SUBUNIT"/>
    <property type="match status" value="1"/>
</dbReference>
<evidence type="ECO:0000256" key="14">
    <source>
        <dbReference type="PIRNR" id="PIRNR006439"/>
    </source>
</evidence>
<keyword evidence="5 14" id="KW-0813">Transport</keyword>
<reference evidence="17" key="1">
    <citation type="submission" date="2020-10" db="EMBL/GenBank/DDBJ databases">
        <authorList>
            <person name="Gilroy R."/>
        </authorList>
    </citation>
    <scope>NUCLEOTIDE SEQUENCE</scope>
    <source>
        <strain evidence="17">4920</strain>
    </source>
</reference>
<accession>A0A9D1SZR3</accession>
<keyword evidence="7 14" id="KW-0479">Metal-binding</keyword>
<dbReference type="GO" id="GO:0030976">
    <property type="term" value="F:thiamine pyrophosphate binding"/>
    <property type="evidence" value="ECO:0007669"/>
    <property type="project" value="InterPro"/>
</dbReference>
<dbReference type="PIRSF" id="PIRSF006439">
    <property type="entry name" value="Indolepyruvate_ferr_oxidored"/>
    <property type="match status" value="1"/>
</dbReference>
<evidence type="ECO:0000256" key="8">
    <source>
        <dbReference type="ARBA" id="ARBA00022982"/>
    </source>
</evidence>
<sequence length="581" mass="62396">MKQLMLGNEAVARGAYEAGVNVVSSYPGTPSTEITENIAKYDDVYSEWAPNEKVALEVAIGASFSGARAMTCMKHVGVNVAADPLFTVSYTGVNGGLVICAADDQGMHSSQNEQDSRNLAISSKVAMLEPSDSQECKDFTKLAFDISEEYDTPVMLRLSTRISHSQSLVEVGEREERARKDYVKNPGKYVMMPAMAKARHVVVEDRLVKLTALSEKLAKEEINTDKIGVITAGIAYQYAKEALGDAASYLKLDMVNPLPVEAIKAFAEKHEKVYVIEELDPVIEKHCREIGVDVIGKEAFTLLGEYTAPMVAKAVLGKDAAEHTEAGEDTPVRPPVMCPGCPHRGMFYVLKKLGLTVCGDIGCYTLGALAPLQSIDACVCMGASIGMAHGMEKAAGADFRRNTVAIIGDSTFIHSGITGLIDVVYNKGNSTVIILDNSITGMTGHQPNPTTGFTIKNEPTKQVNLITLAQAVGVSPEHIRVADPFDLDNFEKVVKEEVAADEPSVIISQRPCALLKFVKYDGCCEITDKCKKCKMCLKLGCPAITNKDGVIAIDTSLCNGCGLCQNICKFGAIEKVGGSDA</sequence>
<dbReference type="InterPro" id="IPR002880">
    <property type="entry name" value="Pyrv_Fd/Flavodoxin_OxRdtase_N"/>
</dbReference>
<keyword evidence="9 14" id="KW-0560">Oxidoreductase</keyword>
<dbReference type="InterPro" id="IPR017721">
    <property type="entry name" value="IorA"/>
</dbReference>
<dbReference type="SUPFAM" id="SSF52922">
    <property type="entry name" value="TK C-terminal domain-like"/>
    <property type="match status" value="1"/>
</dbReference>
<feature type="binding site" evidence="15">
    <location>
        <position position="564"/>
    </location>
    <ligand>
        <name>[4Fe-4S] cluster</name>
        <dbReference type="ChEBI" id="CHEBI:49883"/>
        <label>2</label>
    </ligand>
</feature>
<comment type="cofactor">
    <cofactor evidence="14 15">
        <name>[4Fe-4S] cluster</name>
        <dbReference type="ChEBI" id="CHEBI:49883"/>
    </cofactor>
    <text evidence="14 15">Binds 2 [4Fe-4S] clusters. In this family the first cluster has a non-standard and varying [4Fe-4S] binding motif CX(2)CX(2)CX(4-5)CP.</text>
</comment>
<evidence type="ECO:0000256" key="3">
    <source>
        <dbReference type="ARBA" id="ARBA00012812"/>
    </source>
</evidence>
<dbReference type="GO" id="GO:0051539">
    <property type="term" value="F:4 iron, 4 sulfur cluster binding"/>
    <property type="evidence" value="ECO:0007669"/>
    <property type="project" value="UniProtKB-UniRule"/>
</dbReference>
<comment type="function">
    <text evidence="1 14">Catalyzes the ferredoxin-dependent oxidative decarboxylation of arylpyruvates.</text>
</comment>
<dbReference type="EC" id="1.2.7.8" evidence="3 14"/>
<evidence type="ECO:0000313" key="18">
    <source>
        <dbReference type="Proteomes" id="UP000886743"/>
    </source>
</evidence>
<comment type="subunit">
    <text evidence="2">Heterodimer of the IorA and IorB subunits.</text>
</comment>
<dbReference type="CDD" id="cd07034">
    <property type="entry name" value="TPP_PYR_PFOR_IOR-alpha_like"/>
    <property type="match status" value="1"/>
</dbReference>
<feature type="binding site" evidence="15">
    <location>
        <position position="533"/>
    </location>
    <ligand>
        <name>[4Fe-4S] cluster</name>
        <dbReference type="ChEBI" id="CHEBI:49883"/>
        <label>1</label>
    </ligand>
</feature>
<dbReference type="InterPro" id="IPR009014">
    <property type="entry name" value="Transketo_C/PFOR_II"/>
</dbReference>
<evidence type="ECO:0000256" key="5">
    <source>
        <dbReference type="ARBA" id="ARBA00022448"/>
    </source>
</evidence>
<keyword evidence="6 14" id="KW-0004">4Fe-4S</keyword>
<feature type="binding site" evidence="15">
    <location>
        <position position="561"/>
    </location>
    <ligand>
        <name>[4Fe-4S] cluster</name>
        <dbReference type="ChEBI" id="CHEBI:49883"/>
        <label>2</label>
    </ligand>
</feature>
<organism evidence="17 18">
    <name type="scientific">Candidatus Aphodoplasma excrementigallinarum</name>
    <dbReference type="NCBI Taxonomy" id="2840673"/>
    <lineage>
        <taxon>Bacteria</taxon>
        <taxon>Bacillati</taxon>
        <taxon>Bacillota</taxon>
        <taxon>Clostridia</taxon>
        <taxon>Eubacteriales</taxon>
        <taxon>Candidatus Aphodoplasma</taxon>
    </lineage>
</organism>
<evidence type="ECO:0000256" key="11">
    <source>
        <dbReference type="ARBA" id="ARBA00023014"/>
    </source>
</evidence>
<dbReference type="GO" id="GO:0046872">
    <property type="term" value="F:metal ion binding"/>
    <property type="evidence" value="ECO:0007669"/>
    <property type="project" value="UniProtKB-UniRule"/>
</dbReference>
<dbReference type="InterPro" id="IPR011766">
    <property type="entry name" value="TPP_enzyme_TPP-bd"/>
</dbReference>
<evidence type="ECO:0000256" key="12">
    <source>
        <dbReference type="ARBA" id="ARBA00030514"/>
    </source>
</evidence>
<dbReference type="FunFam" id="3.40.50.970:FF:000039">
    <property type="entry name" value="Indolepyruvate oxidoreductase subunit IorA"/>
    <property type="match status" value="1"/>
</dbReference>
<dbReference type="InterPro" id="IPR029061">
    <property type="entry name" value="THDP-binding"/>
</dbReference>
<dbReference type="Gene3D" id="3.30.70.20">
    <property type="match status" value="1"/>
</dbReference>
<dbReference type="SUPFAM" id="SSF52518">
    <property type="entry name" value="Thiamin diphosphate-binding fold (THDP-binding)"/>
    <property type="match status" value="2"/>
</dbReference>
<keyword evidence="8 14" id="KW-0249">Electron transport</keyword>
<dbReference type="GO" id="GO:0043805">
    <property type="term" value="F:indolepyruvate ferredoxin oxidoreductase activity"/>
    <property type="evidence" value="ECO:0007669"/>
    <property type="project" value="UniProtKB-UniRule"/>
</dbReference>
<proteinExistence type="predicted"/>
<evidence type="ECO:0000256" key="1">
    <source>
        <dbReference type="ARBA" id="ARBA00002995"/>
    </source>
</evidence>
<feature type="binding site" evidence="15">
    <location>
        <position position="530"/>
    </location>
    <ligand>
        <name>[4Fe-4S] cluster</name>
        <dbReference type="ChEBI" id="CHEBI:49883"/>
        <label>1</label>
    </ligand>
</feature>
<evidence type="ECO:0000313" key="17">
    <source>
        <dbReference type="EMBL" id="HIV02993.1"/>
    </source>
</evidence>